<dbReference type="Gene3D" id="3.30.920.30">
    <property type="entry name" value="Hypothetical protein"/>
    <property type="match status" value="1"/>
</dbReference>
<dbReference type="AlphaFoldDB" id="A0AA94HME5"/>
<keyword evidence="6" id="KW-0694">RNA-binding</keyword>
<evidence type="ECO:0000256" key="4">
    <source>
        <dbReference type="ARBA" id="ARBA00022759"/>
    </source>
</evidence>
<evidence type="ECO:0000313" key="8">
    <source>
        <dbReference type="EMBL" id="SFS10718.1"/>
    </source>
</evidence>
<evidence type="ECO:0000256" key="1">
    <source>
        <dbReference type="ARBA" id="ARBA00006620"/>
    </source>
</evidence>
<reference evidence="8 9" key="1">
    <citation type="submission" date="2016-10" db="EMBL/GenBank/DDBJ databases">
        <authorList>
            <person name="Varghese N."/>
            <person name="Submissions S."/>
        </authorList>
    </citation>
    <scope>NUCLEOTIDE SEQUENCE [LARGE SCALE GENOMIC DNA]</scope>
    <source>
        <strain evidence="8 9">IAM 15147</strain>
    </source>
</reference>
<dbReference type="EMBL" id="FOZN01000002">
    <property type="protein sequence ID" value="SFS10718.1"/>
    <property type="molecule type" value="Genomic_DNA"/>
</dbReference>
<organism evidence="8 9">
    <name type="scientific">Agrococcus baldri</name>
    <dbReference type="NCBI Taxonomy" id="153730"/>
    <lineage>
        <taxon>Bacteria</taxon>
        <taxon>Bacillati</taxon>
        <taxon>Actinomycetota</taxon>
        <taxon>Actinomycetes</taxon>
        <taxon>Micrococcales</taxon>
        <taxon>Microbacteriaceae</taxon>
        <taxon>Agrococcus</taxon>
    </lineage>
</organism>
<evidence type="ECO:0000256" key="3">
    <source>
        <dbReference type="ARBA" id="ARBA00022722"/>
    </source>
</evidence>
<dbReference type="GO" id="GO:0016787">
    <property type="term" value="F:hydrolase activity"/>
    <property type="evidence" value="ECO:0007669"/>
    <property type="project" value="UniProtKB-KW"/>
</dbReference>
<keyword evidence="7" id="KW-0346">Stress response</keyword>
<keyword evidence="9" id="KW-1185">Reference proteome</keyword>
<comment type="similarity">
    <text evidence="1">Belongs to the HicA mRNA interferase family.</text>
</comment>
<evidence type="ECO:0000256" key="2">
    <source>
        <dbReference type="ARBA" id="ARBA00022649"/>
    </source>
</evidence>
<dbReference type="Proteomes" id="UP000198506">
    <property type="component" value="Unassembled WGS sequence"/>
</dbReference>
<dbReference type="Pfam" id="PF07927">
    <property type="entry name" value="HicA_toxin"/>
    <property type="match status" value="1"/>
</dbReference>
<protein>
    <submittedName>
        <fullName evidence="8">HicA toxin of toxin-antitoxin</fullName>
    </submittedName>
</protein>
<comment type="caution">
    <text evidence="8">The sequence shown here is derived from an EMBL/GenBank/DDBJ whole genome shotgun (WGS) entry which is preliminary data.</text>
</comment>
<keyword evidence="4" id="KW-0255">Endonuclease</keyword>
<evidence type="ECO:0000313" key="9">
    <source>
        <dbReference type="Proteomes" id="UP000198506"/>
    </source>
</evidence>
<sequence length="73" mass="8158">MTTLMKPQKTKDVTKHLRSLGWVLLRDAKGSHEIWGLPDESVKHPIPAGHKEVSGGVLSQLKRKGVPIPRAWQ</sequence>
<dbReference type="InterPro" id="IPR012933">
    <property type="entry name" value="HicA_mRNA_interferase"/>
</dbReference>
<evidence type="ECO:0000256" key="7">
    <source>
        <dbReference type="ARBA" id="ARBA00023016"/>
    </source>
</evidence>
<accession>A0AA94HME5</accession>
<keyword evidence="2" id="KW-1277">Toxin-antitoxin system</keyword>
<dbReference type="GO" id="GO:0003729">
    <property type="term" value="F:mRNA binding"/>
    <property type="evidence" value="ECO:0007669"/>
    <property type="project" value="InterPro"/>
</dbReference>
<dbReference type="SUPFAM" id="SSF54786">
    <property type="entry name" value="YcfA/nrd intein domain"/>
    <property type="match status" value="1"/>
</dbReference>
<keyword evidence="3" id="KW-0540">Nuclease</keyword>
<name>A0AA94HME5_9MICO</name>
<gene>
    <name evidence="8" type="ORF">SAMN04487783_1451</name>
</gene>
<proteinExistence type="inferred from homology"/>
<keyword evidence="5" id="KW-0378">Hydrolase</keyword>
<evidence type="ECO:0000256" key="5">
    <source>
        <dbReference type="ARBA" id="ARBA00022801"/>
    </source>
</evidence>
<dbReference type="InterPro" id="IPR038570">
    <property type="entry name" value="HicA_sf"/>
</dbReference>
<dbReference type="GO" id="GO:0004519">
    <property type="term" value="F:endonuclease activity"/>
    <property type="evidence" value="ECO:0007669"/>
    <property type="project" value="UniProtKB-KW"/>
</dbReference>
<evidence type="ECO:0000256" key="6">
    <source>
        <dbReference type="ARBA" id="ARBA00022884"/>
    </source>
</evidence>